<comment type="caution">
    <text evidence="4">The sequence shown here is derived from an EMBL/GenBank/DDBJ whole genome shotgun (WGS) entry which is preliminary data.</text>
</comment>
<name>A0A9P5X3M6_9AGAR</name>
<dbReference type="Gene3D" id="3.40.50.1000">
    <property type="entry name" value="HAD superfamily/HAD-like"/>
    <property type="match status" value="1"/>
</dbReference>
<comment type="subunit">
    <text evidence="1">Component of the TIM23 complex.</text>
</comment>
<comment type="function">
    <text evidence="1">Essential component of the TIM23 complex, a complex that mediates the translocation of transit peptide-containing proteins across the mitochondrial inner membrane.</text>
</comment>
<dbReference type="OrthoDB" id="1711508at2759"/>
<accession>A0A9P5X3M6</accession>
<dbReference type="InterPro" id="IPR050365">
    <property type="entry name" value="TIM50"/>
</dbReference>
<proteinExistence type="inferred from homology"/>
<keyword evidence="1" id="KW-0809">Transit peptide</keyword>
<evidence type="ECO:0000259" key="3">
    <source>
        <dbReference type="PROSITE" id="PS50969"/>
    </source>
</evidence>
<organism evidence="4 5">
    <name type="scientific">Macrolepiota fuliginosa MF-IS2</name>
    <dbReference type="NCBI Taxonomy" id="1400762"/>
    <lineage>
        <taxon>Eukaryota</taxon>
        <taxon>Fungi</taxon>
        <taxon>Dikarya</taxon>
        <taxon>Basidiomycota</taxon>
        <taxon>Agaricomycotina</taxon>
        <taxon>Agaricomycetes</taxon>
        <taxon>Agaricomycetidae</taxon>
        <taxon>Agaricales</taxon>
        <taxon>Agaricineae</taxon>
        <taxon>Agaricaceae</taxon>
        <taxon>Macrolepiota</taxon>
    </lineage>
</organism>
<feature type="domain" description="FCP1 homology" evidence="3">
    <location>
        <begin position="32"/>
        <end position="243"/>
    </location>
</feature>
<comment type="subcellular location">
    <subcellularLocation>
        <location evidence="1">Mitochondrion inner membrane</location>
        <topology evidence="1">Single-pass membrane protein</topology>
    </subcellularLocation>
</comment>
<gene>
    <name evidence="4" type="ORF">P691DRAFT_371419</name>
</gene>
<dbReference type="AlphaFoldDB" id="A0A9P5X3M6"/>
<dbReference type="SMART" id="SM00577">
    <property type="entry name" value="CPDc"/>
    <property type="match status" value="1"/>
</dbReference>
<dbReference type="PANTHER" id="PTHR12210">
    <property type="entry name" value="DULLARD PROTEIN PHOSPHATASE"/>
    <property type="match status" value="1"/>
</dbReference>
<feature type="compositionally biased region" description="Polar residues" evidence="2">
    <location>
        <begin position="380"/>
        <end position="392"/>
    </location>
</feature>
<dbReference type="SUPFAM" id="SSF56784">
    <property type="entry name" value="HAD-like"/>
    <property type="match status" value="1"/>
</dbReference>
<evidence type="ECO:0000313" key="5">
    <source>
        <dbReference type="Proteomes" id="UP000807342"/>
    </source>
</evidence>
<dbReference type="GO" id="GO:0015031">
    <property type="term" value="P:protein transport"/>
    <property type="evidence" value="ECO:0007669"/>
    <property type="project" value="UniProtKB-KW"/>
</dbReference>
<keyword evidence="1" id="KW-0653">Protein transport</keyword>
<feature type="region of interest" description="Disordered" evidence="2">
    <location>
        <begin position="373"/>
        <end position="484"/>
    </location>
</feature>
<keyword evidence="1" id="KW-0813">Transport</keyword>
<feature type="region of interest" description="Disordered" evidence="2">
    <location>
        <begin position="258"/>
        <end position="318"/>
    </location>
</feature>
<evidence type="ECO:0000256" key="2">
    <source>
        <dbReference type="SAM" id="MobiDB-lite"/>
    </source>
</evidence>
<evidence type="ECO:0000313" key="4">
    <source>
        <dbReference type="EMBL" id="KAF9443974.1"/>
    </source>
</evidence>
<protein>
    <recommendedName>
        <fullName evidence="1">Mitochondrial import inner membrane translocase subunit TIM50</fullName>
    </recommendedName>
</protein>
<sequence>MERKSGPDEEYLKISLEESGRVGDADADTDARHLIRKLLVLDLNGTLVYRSPHRPWRDRYPVHGGAAAAVTEEDVYAQFDPTQPRPIRTVHPRPYLTAFREYLFHPSTRRWLDTMVWSSAQPHSVGDMVEKCFGDRKGDLVAIWARDRLGLSDGDYGRKVQTTKDLNKPWDELNSTSVTLDPSLSSPTVQKRNHSAKTTLLLDDSPLKAHLQPYNHLCLKEYDLEMRKQDMAVRELEVARTKLADVIAGKENIEDVLRKHKPKDESSDVGAGPDLDETDGVLPEDTKSPTQEGIAPGEESTGRKRKRKEKKENKKKERIEQQLKKLAEQNENPTWVYDETLLAVVGVLDAVKRESNVAAWIRSGSLIKSLIEEGDRGKSRQTSVNSEGTAASTEEHTSPKKKTKLSEDGQAGPKSLKKNDSLDSVVSNHPPPRTSSPPPRTSSPPRESSPVQEEDKAESETERTGVPLGDTQKGTEGGAKSAEEQLWFNHPGTLAYWATRGRGVLENMGIEFPAGVVGSTG</sequence>
<keyword evidence="1" id="KW-0811">Translocation</keyword>
<reference evidence="4" key="1">
    <citation type="submission" date="2020-11" db="EMBL/GenBank/DDBJ databases">
        <authorList>
            <consortium name="DOE Joint Genome Institute"/>
            <person name="Ahrendt S."/>
            <person name="Riley R."/>
            <person name="Andreopoulos W."/>
            <person name="Labutti K."/>
            <person name="Pangilinan J."/>
            <person name="Ruiz-Duenas F.J."/>
            <person name="Barrasa J.M."/>
            <person name="Sanchez-Garcia M."/>
            <person name="Camarero S."/>
            <person name="Miyauchi S."/>
            <person name="Serrano A."/>
            <person name="Linde D."/>
            <person name="Babiker R."/>
            <person name="Drula E."/>
            <person name="Ayuso-Fernandez I."/>
            <person name="Pacheco R."/>
            <person name="Padilla G."/>
            <person name="Ferreira P."/>
            <person name="Barriuso J."/>
            <person name="Kellner H."/>
            <person name="Castanera R."/>
            <person name="Alfaro M."/>
            <person name="Ramirez L."/>
            <person name="Pisabarro A.G."/>
            <person name="Kuo A."/>
            <person name="Tritt A."/>
            <person name="Lipzen A."/>
            <person name="He G."/>
            <person name="Yan M."/>
            <person name="Ng V."/>
            <person name="Cullen D."/>
            <person name="Martin F."/>
            <person name="Rosso M.-N."/>
            <person name="Henrissat B."/>
            <person name="Hibbett D."/>
            <person name="Martinez A.T."/>
            <person name="Grigoriev I.V."/>
        </authorList>
    </citation>
    <scope>NUCLEOTIDE SEQUENCE</scope>
    <source>
        <strain evidence="4">MF-IS2</strain>
    </source>
</reference>
<dbReference type="InterPro" id="IPR004274">
    <property type="entry name" value="FCP1_dom"/>
</dbReference>
<evidence type="ECO:0000256" key="1">
    <source>
        <dbReference type="RuleBase" id="RU365079"/>
    </source>
</evidence>
<feature type="compositionally biased region" description="Pro residues" evidence="2">
    <location>
        <begin position="429"/>
        <end position="442"/>
    </location>
</feature>
<dbReference type="InterPro" id="IPR023214">
    <property type="entry name" value="HAD_sf"/>
</dbReference>
<dbReference type="Pfam" id="PF03031">
    <property type="entry name" value="NIF"/>
    <property type="match status" value="1"/>
</dbReference>
<keyword evidence="1" id="KW-0496">Mitochondrion</keyword>
<dbReference type="EMBL" id="MU151417">
    <property type="protein sequence ID" value="KAF9443974.1"/>
    <property type="molecule type" value="Genomic_DNA"/>
</dbReference>
<dbReference type="Proteomes" id="UP000807342">
    <property type="component" value="Unassembled WGS sequence"/>
</dbReference>
<keyword evidence="5" id="KW-1185">Reference proteome</keyword>
<dbReference type="InterPro" id="IPR036412">
    <property type="entry name" value="HAD-like_sf"/>
</dbReference>
<dbReference type="GO" id="GO:0005744">
    <property type="term" value="C:TIM23 mitochondrial import inner membrane translocase complex"/>
    <property type="evidence" value="ECO:0007669"/>
    <property type="project" value="UniProtKB-UniRule"/>
</dbReference>
<dbReference type="PROSITE" id="PS50969">
    <property type="entry name" value="FCP1"/>
    <property type="match status" value="1"/>
</dbReference>
<comment type="similarity">
    <text evidence="1">Belongs to the TIM50 family.</text>
</comment>